<dbReference type="Pfam" id="PF01206">
    <property type="entry name" value="TusA"/>
    <property type="match status" value="1"/>
</dbReference>
<dbReference type="InterPro" id="IPR001455">
    <property type="entry name" value="TusA-like"/>
</dbReference>
<evidence type="ECO:0000313" key="2">
    <source>
        <dbReference type="EMBL" id="PYE40915.1"/>
    </source>
</evidence>
<accession>A0A2V4VPQ5</accession>
<evidence type="ECO:0000259" key="1">
    <source>
        <dbReference type="Pfam" id="PF01206"/>
    </source>
</evidence>
<evidence type="ECO:0000313" key="3">
    <source>
        <dbReference type="Proteomes" id="UP000247746"/>
    </source>
</evidence>
<name>A0A2V4VPQ5_9GAMM</name>
<dbReference type="Gene3D" id="3.30.110.40">
    <property type="entry name" value="TusA-like domain"/>
    <property type="match status" value="1"/>
</dbReference>
<reference evidence="2 3" key="1">
    <citation type="submission" date="2018-06" db="EMBL/GenBank/DDBJ databases">
        <title>Genomic Encyclopedia of Type Strains, Phase III (KMG-III): the genomes of soil and plant-associated and newly described type strains.</title>
        <authorList>
            <person name="Whitman W."/>
        </authorList>
    </citation>
    <scope>NUCLEOTIDE SEQUENCE [LARGE SCALE GENOMIC DNA]</scope>
    <source>
        <strain evidence="2 3">CECT 5889</strain>
    </source>
</reference>
<dbReference type="AlphaFoldDB" id="A0A2V4VPQ5"/>
<dbReference type="Proteomes" id="UP000247746">
    <property type="component" value="Unassembled WGS sequence"/>
</dbReference>
<gene>
    <name evidence="2" type="ORF">DFP82_101231</name>
</gene>
<dbReference type="SUPFAM" id="SSF64307">
    <property type="entry name" value="SirA-like"/>
    <property type="match status" value="1"/>
</dbReference>
<organism evidence="2 3">
    <name type="scientific">Psychrobacter fozii</name>
    <dbReference type="NCBI Taxonomy" id="198480"/>
    <lineage>
        <taxon>Bacteria</taxon>
        <taxon>Pseudomonadati</taxon>
        <taxon>Pseudomonadota</taxon>
        <taxon>Gammaproteobacteria</taxon>
        <taxon>Moraxellales</taxon>
        <taxon>Moraxellaceae</taxon>
        <taxon>Psychrobacter</taxon>
    </lineage>
</organism>
<protein>
    <submittedName>
        <fullName evidence="2">Sulfurtransferase TusA</fullName>
    </submittedName>
</protein>
<dbReference type="GO" id="GO:0016740">
    <property type="term" value="F:transferase activity"/>
    <property type="evidence" value="ECO:0007669"/>
    <property type="project" value="UniProtKB-KW"/>
</dbReference>
<feature type="domain" description="UPF0033" evidence="1">
    <location>
        <begin position="83"/>
        <end position="132"/>
    </location>
</feature>
<comment type="caution">
    <text evidence="2">The sequence shown here is derived from an EMBL/GenBank/DDBJ whole genome shotgun (WGS) entry which is preliminary data.</text>
</comment>
<dbReference type="EMBL" id="QJSU01000001">
    <property type="protein sequence ID" value="PYE40915.1"/>
    <property type="molecule type" value="Genomic_DNA"/>
</dbReference>
<dbReference type="CDD" id="cd00291">
    <property type="entry name" value="SirA_YedF_YeeD"/>
    <property type="match status" value="1"/>
</dbReference>
<proteinExistence type="predicted"/>
<keyword evidence="2" id="KW-0808">Transferase</keyword>
<sequence>MLESDLLTISSTNQSIGIYKGCFMSVDSQSTITHAPDFINLSEKFSGTEQQNINNLLALLSVNDIDSNNEVAAKQSPISIIRFVDGRGLACPMPLLKTKVALRDVAADESLYVVATDANSQADIAAFCRQSKQTDTTNRLLLTINSVTSQQATDSTPSQRFDTIYHFIITKNDSN</sequence>
<keyword evidence="3" id="KW-1185">Reference proteome</keyword>
<dbReference type="InterPro" id="IPR036868">
    <property type="entry name" value="TusA-like_sf"/>
</dbReference>